<dbReference type="UniPathway" id="UPA00558">
    <property type="reaction ID" value="UER00616"/>
</dbReference>
<feature type="domain" description="C2" evidence="13">
    <location>
        <begin position="1"/>
        <end position="134"/>
    </location>
</feature>
<comment type="similarity">
    <text evidence="11">Belongs to the phosphatidylserine decarboxylase family. PSD-B subfamily. Eukaryotic type II sub-subfamily.</text>
</comment>
<feature type="active site" description="Charge relay system; for autoendoproteolytic cleavage activity" evidence="11">
    <location>
        <position position="887"/>
    </location>
</feature>
<dbReference type="GO" id="GO:0006656">
    <property type="term" value="P:phosphatidylcholine biosynthetic process"/>
    <property type="evidence" value="ECO:0007669"/>
    <property type="project" value="EnsemblFungi"/>
</dbReference>
<dbReference type="EMBL" id="LN736365">
    <property type="protein sequence ID" value="CEP62707.1"/>
    <property type="molecule type" value="Genomic_DNA"/>
</dbReference>
<keyword evidence="10 11" id="KW-0670">Pyruvate</keyword>
<feature type="domain" description="C2" evidence="13">
    <location>
        <begin position="404"/>
        <end position="530"/>
    </location>
</feature>
<dbReference type="Pfam" id="PF00168">
    <property type="entry name" value="C2"/>
    <property type="match status" value="2"/>
</dbReference>
<dbReference type="InterPro" id="IPR035892">
    <property type="entry name" value="C2_domain_sf"/>
</dbReference>
<dbReference type="PANTHER" id="PTHR10067">
    <property type="entry name" value="PHOSPHATIDYLSERINE DECARBOXYLASE"/>
    <property type="match status" value="1"/>
</dbReference>
<comment type="cofactor">
    <cofactor evidence="11">
        <name>pyruvate</name>
        <dbReference type="ChEBI" id="CHEBI:15361"/>
    </cofactor>
    <text evidence="11">Binds 1 pyruvoyl group covalently per subunit.</text>
</comment>
<dbReference type="Pfam" id="PF02666">
    <property type="entry name" value="PS_Dcarbxylase"/>
    <property type="match status" value="1"/>
</dbReference>
<evidence type="ECO:0000256" key="6">
    <source>
        <dbReference type="ARBA" id="ARBA00023145"/>
    </source>
</evidence>
<comment type="pathway">
    <text evidence="1">Lipid metabolism.</text>
</comment>
<comment type="subunit">
    <text evidence="11">Heterodimer of a large membrane-associated beta subunit and a small pyruvoyl-containing alpha subunit. Interacts with pstB2. This interaction may be a means to structurally tether the donor membrane (ER) harboring PstB2 to acceptor membranes (Golgi/endosomes) harboring PSD2 during PtdSer transport to the site of PtdEtn synthesis.</text>
</comment>
<feature type="region of interest" description="Disordered" evidence="12">
    <location>
        <begin position="195"/>
        <end position="247"/>
    </location>
</feature>
<feature type="compositionally biased region" description="Low complexity" evidence="12">
    <location>
        <begin position="195"/>
        <end position="206"/>
    </location>
</feature>
<feature type="active site" description="Schiff-base intermediate with substrate; via pyruvic acid; for decarboxylase activity" evidence="11">
    <location>
        <position position="974"/>
    </location>
</feature>
<dbReference type="EC" id="4.1.1.65" evidence="11"/>
<keyword evidence="7 11" id="KW-0594">Phospholipid biosynthesis</keyword>
<feature type="chain" id="PRO_5023289823" description="Phosphatidylserine decarboxylase 2 alpha chain" evidence="11">
    <location>
        <begin position="974"/>
        <end position="1092"/>
    </location>
</feature>
<keyword evidence="4 11" id="KW-0443">Lipid metabolism</keyword>
<keyword evidence="11" id="KW-0967">Endosome</keyword>
<evidence type="ECO:0000256" key="7">
    <source>
        <dbReference type="ARBA" id="ARBA00023209"/>
    </source>
</evidence>
<evidence type="ECO:0000313" key="14">
    <source>
        <dbReference type="EMBL" id="CEP62707.1"/>
    </source>
</evidence>
<dbReference type="Proteomes" id="UP000054304">
    <property type="component" value="Unassembled WGS sequence"/>
</dbReference>
<comment type="catalytic activity">
    <reaction evidence="11">
        <text>a 1,2-diacyl-sn-glycero-3-phospho-L-serine + H(+) = a 1,2-diacyl-sn-glycero-3-phosphoethanolamine + CO2</text>
        <dbReference type="Rhea" id="RHEA:20828"/>
        <dbReference type="ChEBI" id="CHEBI:15378"/>
        <dbReference type="ChEBI" id="CHEBI:16526"/>
        <dbReference type="ChEBI" id="CHEBI:57262"/>
        <dbReference type="ChEBI" id="CHEBI:64612"/>
        <dbReference type="EC" id="4.1.1.65"/>
    </reaction>
</comment>
<feature type="site" description="Cleavage (non-hydrolytic); by autocatalysis" evidence="11">
    <location>
        <begin position="973"/>
        <end position="974"/>
    </location>
</feature>
<dbReference type="InterPro" id="IPR033179">
    <property type="entry name" value="PSD_type2_pro"/>
</dbReference>
<sequence length="1092" mass="122996">MGIIRRKKREPRLTLKINALQAHNITVENSGCNPICVAISNGKFSRTAKQKNTSSPSWNQVLKLKLPRKSASEYVRIVVYDVLSNAVDDNAVDNLRSQEEASRNYDSSSRYLYLGELRISLRDIFRRKDQPTSYNFSKNAAWYPLFNRNSLKFMHHDIQNAPPYLATGQIQLAISLSCTRGTSLIKAFNEWITDTSTNSSSASSSSRPGLVNKSSAKLANSELPSSSTTVGDSISTKGTPVDDGDDESVTDFEEIIQEDPDIDEALGSYSEINDDDADEEDFDVEDIEGDENVDFDGVEGNNVDTEKFLGLLEYEDPVDDPEDISSTDDVDSNHLDLAKVATALDEYDVALSKSDLEISAAPSTIKTPSYFTKGGSDDTSDANSIKTNRFLSLRNRRRRPHRSRRGMVTENYELSKQGHATGVVFMDIESIVNLPALKNKFSKTYMMDPFVVVAFGRRVFKTSCKKHSLNPTFNERLAFEVFPSETNFSFHFRVIDKDSFSYHDKVASGDMSWSELIQKHNGRHHGDEWTSLKIPLNFSDSIDSNSSEPVLNIKFKFAAYSDLKKHFWERALNRLCKTDALDVVEVSLLMEKLGTFSYDEINDFFYHFNKSPWSHDVLTKKELVTYLQFSKGSSGFKGIRRCPLCSRRCKTTKRSASIKLLPENDLITHFSICSSSEDRRRMLRPSYVSSDFATKRWFSKFLIKLTYGKYALGSNNANILVQDRDSGIVLEEKISAHVRLGIRIIYNAKGTQSKKFKNLLKNQSIKQGRKFDSPSSVKQIVPFIKFHSLDLSECEETPYGTFNEFFFRKLKPGSRSPEVDDPQVLLSPADSRCTVFSTIKSSKEVWIKGRNFTLAKLTGNHHPEIFNDASCSIGIFRLAPQDYHRFHSPCSGVVGKPLEISGEYYTVNPMAVRTELDVFGENVRTVLPIHSPEFGTILYIAVGAMMVGSIIFTCKEGQKIERGQELGYFKFGGSTILLVISSQNVLFDTDLLQNSHEQIETLVKVGMSVGHTPGVQEHKREKHVPTSEADIDRIKRTISVSAESANHVGNVSWEFRDLRKRLEARTEITNPAEVSDPTEAADDLELSSIIDR</sequence>
<keyword evidence="15" id="KW-1185">Reference proteome</keyword>
<accession>A0A0C7NB11</accession>
<dbReference type="SMART" id="SM00239">
    <property type="entry name" value="C2"/>
    <property type="match status" value="2"/>
</dbReference>
<evidence type="ECO:0000256" key="10">
    <source>
        <dbReference type="ARBA" id="ARBA00023317"/>
    </source>
</evidence>
<dbReference type="HOGENOM" id="CLU_002661_1_0_1"/>
<dbReference type="AlphaFoldDB" id="A0A0C7NB11"/>
<comment type="function">
    <text evidence="11">Catalyzes the formation of phosphatidylethanolamine (PtdEtn) from phosphatidylserine (PtdSer). Plays a central role in phospholipid metabolism and in the interorganelle trafficking of phosphatidylserine.</text>
</comment>
<organism evidence="14 15">
    <name type="scientific">Lachancea lanzarotensis</name>
    <dbReference type="NCBI Taxonomy" id="1245769"/>
    <lineage>
        <taxon>Eukaryota</taxon>
        <taxon>Fungi</taxon>
        <taxon>Dikarya</taxon>
        <taxon>Ascomycota</taxon>
        <taxon>Saccharomycotina</taxon>
        <taxon>Saccharomycetes</taxon>
        <taxon>Saccharomycetales</taxon>
        <taxon>Saccharomycetaceae</taxon>
        <taxon>Lachancea</taxon>
    </lineage>
</organism>
<comment type="PTM">
    <text evidence="11">Is synthesized initially as an inactive proenzyme. Formation of the active enzyme involves a self-maturation process in which the active site pyruvoyl group is generated from an internal serine residue via an autocatalytic post-translational modification. Two non-identical subunits are generated from the proenzyme in this reaction, and the pyruvate is formed at the N-terminus of the alpha chain, which is derived from the carboxyl end of the proenzyme. The autoendoproteolytic cleavage occurs by a canonical serine protease mechanism, in which the side chain hydroxyl group of the serine supplies its oxygen atom to form the C-terminus of the beta chain, while the remainder of the serine residue undergoes an oxidative deamination to produce ammonia and the pyruvoyl prosthetic group on the alpha chain. During this reaction, the Ser that is part of the protease active site of the proenzyme becomes the pyruvoyl prosthetic group, which constitutes an essential element of the active site of the mature decarboxylase.</text>
</comment>
<dbReference type="InterPro" id="IPR000008">
    <property type="entry name" value="C2_dom"/>
</dbReference>
<keyword evidence="2 11" id="KW-0444">Lipid biosynthesis</keyword>
<dbReference type="OrthoDB" id="67700at2759"/>
<dbReference type="GO" id="GO:0016540">
    <property type="term" value="P:protein autoprocessing"/>
    <property type="evidence" value="ECO:0007669"/>
    <property type="project" value="UniProtKB-UniRule"/>
</dbReference>
<dbReference type="PROSITE" id="PS50004">
    <property type="entry name" value="C2"/>
    <property type="match status" value="2"/>
</dbReference>
<evidence type="ECO:0000313" key="15">
    <source>
        <dbReference type="Proteomes" id="UP000054304"/>
    </source>
</evidence>
<evidence type="ECO:0000256" key="11">
    <source>
        <dbReference type="HAMAP-Rule" id="MF_03209"/>
    </source>
</evidence>
<feature type="chain" id="PRO_5023289824" description="Phosphatidylserine decarboxylase 2 beta chain" evidence="11">
    <location>
        <begin position="1"/>
        <end position="973"/>
    </location>
</feature>
<dbReference type="NCBIfam" id="TIGR00163">
    <property type="entry name" value="PS_decarb"/>
    <property type="match status" value="1"/>
</dbReference>
<reference evidence="14 15" key="1">
    <citation type="submission" date="2014-12" db="EMBL/GenBank/DDBJ databases">
        <authorList>
            <person name="Neuveglise Cecile"/>
        </authorList>
    </citation>
    <scope>NUCLEOTIDE SEQUENCE [LARGE SCALE GENOMIC DNA]</scope>
    <source>
        <strain evidence="14 15">CBS 12615</strain>
    </source>
</reference>
<evidence type="ECO:0000256" key="9">
    <source>
        <dbReference type="ARBA" id="ARBA00023264"/>
    </source>
</evidence>
<keyword evidence="3 11" id="KW-0210">Decarboxylase</keyword>
<comment type="pathway">
    <text evidence="11">Phospholipid metabolism; phosphatidylethanolamine biosynthesis; phosphatidylethanolamine from CDP-diacylglycerol: step 2/2.</text>
</comment>
<dbReference type="GO" id="GO:0006646">
    <property type="term" value="P:phosphatidylethanolamine biosynthetic process"/>
    <property type="evidence" value="ECO:0007669"/>
    <property type="project" value="UniProtKB-UniRule"/>
</dbReference>
<evidence type="ECO:0000256" key="3">
    <source>
        <dbReference type="ARBA" id="ARBA00022793"/>
    </source>
</evidence>
<dbReference type="CDD" id="cd04039">
    <property type="entry name" value="C2_PSD"/>
    <property type="match status" value="1"/>
</dbReference>
<keyword evidence="11" id="KW-0333">Golgi apparatus</keyword>
<keyword evidence="8 11" id="KW-0456">Lyase</keyword>
<keyword evidence="9 11" id="KW-1208">Phospholipid metabolism</keyword>
<evidence type="ECO:0000256" key="1">
    <source>
        <dbReference type="ARBA" id="ARBA00005189"/>
    </source>
</evidence>
<comment type="subcellular location">
    <subcellularLocation>
        <location evidence="11">Golgi apparatus membrane</location>
        <topology evidence="11">Peripheral membrane protein</topology>
        <orientation evidence="11">Cytoplasmic side</orientation>
    </subcellularLocation>
    <subcellularLocation>
        <location evidence="11">Endosome membrane</location>
        <topology evidence="11">Peripheral membrane protein</topology>
        <orientation evidence="11">Cytoplasmic side</orientation>
    </subcellularLocation>
</comment>
<dbReference type="PANTHER" id="PTHR10067:SF17">
    <property type="entry name" value="PHOSPHATIDYLSERINE DECARBOXYLASE PROENZYME 2"/>
    <property type="match status" value="1"/>
</dbReference>
<evidence type="ECO:0000256" key="4">
    <source>
        <dbReference type="ARBA" id="ARBA00023098"/>
    </source>
</evidence>
<dbReference type="GO" id="GO:0000139">
    <property type="term" value="C:Golgi membrane"/>
    <property type="evidence" value="ECO:0007669"/>
    <property type="project" value="UniProtKB-SubCell"/>
</dbReference>
<gene>
    <name evidence="11" type="primary">PSD2</name>
    <name evidence="14" type="ORF">LALA0_S06e01860g</name>
</gene>
<dbReference type="HAMAP" id="MF_00663">
    <property type="entry name" value="PS_decarb_PSD_B_type2"/>
    <property type="match status" value="1"/>
</dbReference>
<dbReference type="CDD" id="cd00030">
    <property type="entry name" value="C2"/>
    <property type="match status" value="1"/>
</dbReference>
<dbReference type="GO" id="GO:0010008">
    <property type="term" value="C:endosome membrane"/>
    <property type="evidence" value="ECO:0007669"/>
    <property type="project" value="UniProtKB-SubCell"/>
</dbReference>
<dbReference type="InterPro" id="IPR003817">
    <property type="entry name" value="PS_Dcarbxylase"/>
</dbReference>
<evidence type="ECO:0000256" key="5">
    <source>
        <dbReference type="ARBA" id="ARBA00023136"/>
    </source>
</evidence>
<comment type="domain">
    <text evidence="11">The C2 domains have an essential, but non-catalytic function. They may facilitate interaction with PstB2 and are required for lipid transport function.</text>
</comment>
<feature type="active site" description="Charge relay system; for autoendoproteolytic cleavage activity" evidence="11">
    <location>
        <position position="974"/>
    </location>
</feature>
<feature type="active site" description="Charge relay system; for autoendoproteolytic cleavage activity" evidence="11">
    <location>
        <position position="830"/>
    </location>
</feature>
<feature type="modified residue" description="Pyruvic acid (Ser); by autocatalysis" evidence="11">
    <location>
        <position position="974"/>
    </location>
</feature>
<evidence type="ECO:0000259" key="13">
    <source>
        <dbReference type="PROSITE" id="PS50004"/>
    </source>
</evidence>
<keyword evidence="5 11" id="KW-0472">Membrane</keyword>
<evidence type="ECO:0000256" key="8">
    <source>
        <dbReference type="ARBA" id="ARBA00023239"/>
    </source>
</evidence>
<proteinExistence type="inferred from homology"/>
<evidence type="ECO:0000256" key="2">
    <source>
        <dbReference type="ARBA" id="ARBA00022516"/>
    </source>
</evidence>
<evidence type="ECO:0000256" key="12">
    <source>
        <dbReference type="SAM" id="MobiDB-lite"/>
    </source>
</evidence>
<feature type="compositionally biased region" description="Polar residues" evidence="12">
    <location>
        <begin position="212"/>
        <end position="238"/>
    </location>
</feature>
<dbReference type="SUPFAM" id="SSF49562">
    <property type="entry name" value="C2 domain (Calcium/lipid-binding domain, CaLB)"/>
    <property type="match status" value="2"/>
</dbReference>
<protein>
    <recommendedName>
        <fullName evidence="11">Phosphatidylserine decarboxylase proenzyme 2</fullName>
        <ecNumber evidence="11">4.1.1.65</ecNumber>
    </recommendedName>
    <component>
        <recommendedName>
            <fullName evidence="11">Phosphatidylserine decarboxylase 2 beta chain</fullName>
        </recommendedName>
    </component>
    <component>
        <recommendedName>
            <fullName evidence="11">Phosphatidylserine decarboxylase 2 alpha chain</fullName>
        </recommendedName>
    </component>
</protein>
<dbReference type="InterPro" id="IPR033177">
    <property type="entry name" value="PSD-B"/>
</dbReference>
<dbReference type="GO" id="GO:0005795">
    <property type="term" value="C:Golgi stack"/>
    <property type="evidence" value="ECO:0007669"/>
    <property type="project" value="UniProtKB-UniRule"/>
</dbReference>
<keyword evidence="6 11" id="KW-0865">Zymogen</keyword>
<feature type="region of interest" description="Disordered" evidence="12">
    <location>
        <begin position="1069"/>
        <end position="1092"/>
    </location>
</feature>
<dbReference type="GO" id="GO:0004609">
    <property type="term" value="F:phosphatidylserine decarboxylase activity"/>
    <property type="evidence" value="ECO:0007669"/>
    <property type="project" value="UniProtKB-UniRule"/>
</dbReference>
<dbReference type="STRING" id="1245769.A0A0C7NB11"/>
<name>A0A0C7NB11_9SACH</name>
<dbReference type="Gene3D" id="2.60.40.150">
    <property type="entry name" value="C2 domain"/>
    <property type="match status" value="2"/>
</dbReference>